<evidence type="ECO:0000259" key="1">
    <source>
        <dbReference type="Pfam" id="PF22516"/>
    </source>
</evidence>
<accession>A0ABT3YD63</accession>
<organism evidence="2 3">
    <name type="scientific">Hoeflea ulvae</name>
    <dbReference type="NCBI Taxonomy" id="2983764"/>
    <lineage>
        <taxon>Bacteria</taxon>
        <taxon>Pseudomonadati</taxon>
        <taxon>Pseudomonadota</taxon>
        <taxon>Alphaproteobacteria</taxon>
        <taxon>Hyphomicrobiales</taxon>
        <taxon>Rhizobiaceae</taxon>
        <taxon>Hoeflea</taxon>
    </lineage>
</organism>
<sequence>MLRADLGLDLSALTQAELALTPLLARCLGRGGLETLLWAGAGPGGKLGTCLILRGKALPAKAGTLAAQLEAAACGPLPDPVTLMTLLAEEIALTDARPAGAGHILADLRLRAASGPAGAANEMMRGLSTQDALRRFELGDPERLHASLLSLREKALGQSRLRLAVSGGQEIDWDGLLTRIGRPDGAELPPPLAHPAVREAIPVALPVNTVGQSLQLDPALPLALAAHALETGWLWDSLRVAGGAYGVRAWHDPVTGMLTQISARDPQLLQTLDRMAEAPAWIARSLRGDALERYRVGAVARLDRPMTAGAEMLALFQRHLTGMTEDFRMADLESILSSSDADVARLAEAMAAAQSGSGVVVLGSAATLQAALQTRPDAFKVTPQAVRSETA</sequence>
<dbReference type="EMBL" id="JAOVZQ010000001">
    <property type="protein sequence ID" value="MCY0093823.1"/>
    <property type="molecule type" value="Genomic_DNA"/>
</dbReference>
<dbReference type="Pfam" id="PF22516">
    <property type="entry name" value="PreP_C"/>
    <property type="match status" value="1"/>
</dbReference>
<reference evidence="2" key="1">
    <citation type="submission" date="2022-10" db="EMBL/GenBank/DDBJ databases">
        <title>Hoeflea sp. J2-29, isolated from marine algae.</title>
        <authorList>
            <person name="Kristyanto S."/>
            <person name="Kim J.M."/>
            <person name="Jeon C.O."/>
        </authorList>
    </citation>
    <scope>NUCLEOTIDE SEQUENCE</scope>
    <source>
        <strain evidence="2">J2-29</strain>
    </source>
</reference>
<feature type="domain" description="Presequence protease mitochondrial-type C-terminal" evidence="1">
    <location>
        <begin position="215"/>
        <end position="352"/>
    </location>
</feature>
<protein>
    <recommendedName>
        <fullName evidence="1">Presequence protease mitochondrial-type C-terminal domain-containing protein</fullName>
    </recommendedName>
</protein>
<evidence type="ECO:0000313" key="3">
    <source>
        <dbReference type="Proteomes" id="UP001081283"/>
    </source>
</evidence>
<dbReference type="Gene3D" id="3.30.830.10">
    <property type="entry name" value="Metalloenzyme, LuxS/M16 peptidase-like"/>
    <property type="match status" value="2"/>
</dbReference>
<dbReference type="InterPro" id="IPR055130">
    <property type="entry name" value="PreP_C"/>
</dbReference>
<dbReference type="InterPro" id="IPR011249">
    <property type="entry name" value="Metalloenz_LuxS/M16"/>
</dbReference>
<gene>
    <name evidence="2" type="ORF">OEG82_07290</name>
</gene>
<keyword evidence="3" id="KW-1185">Reference proteome</keyword>
<name>A0ABT3YD63_9HYPH</name>
<dbReference type="PANTHER" id="PTHR43016:SF13">
    <property type="entry name" value="PRESEQUENCE PROTEASE, MITOCHONDRIAL"/>
    <property type="match status" value="1"/>
</dbReference>
<dbReference type="PANTHER" id="PTHR43016">
    <property type="entry name" value="PRESEQUENCE PROTEASE"/>
    <property type="match status" value="1"/>
</dbReference>
<dbReference type="SUPFAM" id="SSF63411">
    <property type="entry name" value="LuxS/MPP-like metallohydrolase"/>
    <property type="match status" value="2"/>
</dbReference>
<dbReference type="Proteomes" id="UP001081283">
    <property type="component" value="Unassembled WGS sequence"/>
</dbReference>
<comment type="caution">
    <text evidence="2">The sequence shown here is derived from an EMBL/GenBank/DDBJ whole genome shotgun (WGS) entry which is preliminary data.</text>
</comment>
<dbReference type="RefSeq" id="WP_267611767.1">
    <property type="nucleotide sequence ID" value="NZ_JAOVZQ010000001.1"/>
</dbReference>
<proteinExistence type="predicted"/>
<evidence type="ECO:0000313" key="2">
    <source>
        <dbReference type="EMBL" id="MCY0093823.1"/>
    </source>
</evidence>